<gene>
    <name evidence="1" type="ORF">SAMN04488057_104410</name>
</gene>
<organism evidence="1 2">
    <name type="scientific">Cyclobacterium lianum</name>
    <dbReference type="NCBI Taxonomy" id="388280"/>
    <lineage>
        <taxon>Bacteria</taxon>
        <taxon>Pseudomonadati</taxon>
        <taxon>Bacteroidota</taxon>
        <taxon>Cytophagia</taxon>
        <taxon>Cytophagales</taxon>
        <taxon>Cyclobacteriaceae</taxon>
        <taxon>Cyclobacterium</taxon>
    </lineage>
</organism>
<accession>A0A1M7MNZ4</accession>
<dbReference type="EMBL" id="FRCY01000004">
    <property type="protein sequence ID" value="SHM92727.1"/>
    <property type="molecule type" value="Genomic_DNA"/>
</dbReference>
<dbReference type="STRING" id="388280.SAMN04488057_104410"/>
<dbReference type="OrthoDB" id="655382at2"/>
<reference evidence="1 2" key="1">
    <citation type="submission" date="2016-11" db="EMBL/GenBank/DDBJ databases">
        <authorList>
            <person name="Jaros S."/>
            <person name="Januszkiewicz K."/>
            <person name="Wedrychowicz H."/>
        </authorList>
    </citation>
    <scope>NUCLEOTIDE SEQUENCE [LARGE SCALE GENOMIC DNA]</scope>
    <source>
        <strain evidence="1 2">CGMCC 1.6102</strain>
    </source>
</reference>
<evidence type="ECO:0000313" key="2">
    <source>
        <dbReference type="Proteomes" id="UP000184513"/>
    </source>
</evidence>
<proteinExistence type="predicted"/>
<name>A0A1M7MNZ4_9BACT</name>
<keyword evidence="2" id="KW-1185">Reference proteome</keyword>
<dbReference type="AlphaFoldDB" id="A0A1M7MNZ4"/>
<dbReference type="Proteomes" id="UP000184513">
    <property type="component" value="Unassembled WGS sequence"/>
</dbReference>
<sequence length="237" mass="27827">MNNRLFYILILCFVQVNSLMGQREVKPAFVNQYEKIIQSYPEIHTGTQYIETRRSLDGHPYYADAQMEKGSLSIDGFVFNNLPLQYEIWDDLVLSFSDSFKQKMILNHAKIDRFVLSEGSVFVKKPQPEGYSFHKSGFYREIENGIIGLYCKHRKQRKQETSTAELIRSYEEVEKFFVEIKEQMLPVPAKRKVFALLGIDKKIAKKQLRKEGLRFRKHKEAYLQALVTLANQKENND</sequence>
<protein>
    <submittedName>
        <fullName evidence="1">Uncharacterized protein</fullName>
    </submittedName>
</protein>
<dbReference type="RefSeq" id="WP_143155972.1">
    <property type="nucleotide sequence ID" value="NZ_FRCY01000004.1"/>
</dbReference>
<evidence type="ECO:0000313" key="1">
    <source>
        <dbReference type="EMBL" id="SHM92727.1"/>
    </source>
</evidence>